<reference evidence="1" key="2">
    <citation type="submission" date="2011-03" db="EMBL/GenBank/DDBJ databases">
        <title>Annotation of Magnaporthe poae ATCC 64411.</title>
        <authorList>
            <person name="Ma L.-J."/>
            <person name="Dead R."/>
            <person name="Young S.K."/>
            <person name="Zeng Q."/>
            <person name="Gargeya S."/>
            <person name="Fitzgerald M."/>
            <person name="Haas B."/>
            <person name="Abouelleil A."/>
            <person name="Alvarado L."/>
            <person name="Arachchi H.M."/>
            <person name="Berlin A."/>
            <person name="Brown A."/>
            <person name="Chapman S.B."/>
            <person name="Chen Z."/>
            <person name="Dunbar C."/>
            <person name="Freedman E."/>
            <person name="Gearin G."/>
            <person name="Gellesch M."/>
            <person name="Goldberg J."/>
            <person name="Griggs A."/>
            <person name="Gujja S."/>
            <person name="Heiman D."/>
            <person name="Howarth C."/>
            <person name="Larson L."/>
            <person name="Lui A."/>
            <person name="MacDonald P.J.P."/>
            <person name="Mehta T."/>
            <person name="Montmayeur A."/>
            <person name="Murphy C."/>
            <person name="Neiman D."/>
            <person name="Pearson M."/>
            <person name="Priest M."/>
            <person name="Roberts A."/>
            <person name="Saif S."/>
            <person name="Shea T."/>
            <person name="Shenoy N."/>
            <person name="Sisk P."/>
            <person name="Stolte C."/>
            <person name="Sykes S."/>
            <person name="Yandava C."/>
            <person name="Wortman J."/>
            <person name="Nusbaum C."/>
            <person name="Birren B."/>
        </authorList>
    </citation>
    <scope>NUCLEOTIDE SEQUENCE</scope>
    <source>
        <strain evidence="1">ATCC 64411</strain>
    </source>
</reference>
<proteinExistence type="predicted"/>
<sequence>MSPEPRLERLPLEVMQDIIEHVAAADPPSILVLAATSKACHRATRKFVFGHISLKVDDAATLAEQVAALTEIIDRGKCRDAVRSISVEGYLVARRQDRPPALLYPSRGPFYRVSSHLEHIQRWYQRWGIPEILDDPEPRPYNAQRFEAPVTVPDYEDQGWAPLGRLIKGLPYLAKLVYNCGNQFPPSLLAIIHKHQPHCQLHLLSFRLRSLHLATPDRHEMELVTSPCLHTVHLEYSSRENSGVDDFNEHAMLDMVSGLAPNLKTAHAVFSAVPNRKSAMGRVGHPPKPEPAPVAWKGLPGLVPDSGTKGSLTSLALSGLDPIRAPSLENWAAVTDFSCLRHLDLGAGFGSQSGVMVDGFEWMAKKRPFPNLRTLRVRIMREIDIDEDAILEDLTDAGPIHALTNPLSHQDARLQARRRKPGLVETVIDFLNSLEPLVELSVSGHMQAEVLCTALRHHGRTLRKLELLPWDPIRNGYMEHSVAPMLVTQDLILQLQCLCPNLEELSLSIKRTRSDAREVALYRALGGFPHLRRLFITLNCSSRHDARSDVWILDPAMYSDDDEHSEDDPLEHLRNGDICNIFFNSAVDADLARSIWDVVHASMLAYGRDPGHRLDWLKLHTVGGDDLGRQMRYDD</sequence>
<dbReference type="SUPFAM" id="SSF52047">
    <property type="entry name" value="RNI-like"/>
    <property type="match status" value="1"/>
</dbReference>
<reference evidence="1" key="1">
    <citation type="submission" date="2010-05" db="EMBL/GenBank/DDBJ databases">
        <title>The Genome Sequence of Magnaporthe poae strain ATCC 64411.</title>
        <authorList>
            <consortium name="The Broad Institute Genome Sequencing Platform"/>
            <consortium name="Broad Institute Genome Sequencing Center for Infectious Disease"/>
            <person name="Ma L.-J."/>
            <person name="Dead R."/>
            <person name="Young S."/>
            <person name="Zeng Q."/>
            <person name="Koehrsen M."/>
            <person name="Alvarado L."/>
            <person name="Berlin A."/>
            <person name="Chapman S.B."/>
            <person name="Chen Z."/>
            <person name="Freedman E."/>
            <person name="Gellesch M."/>
            <person name="Goldberg J."/>
            <person name="Griggs A."/>
            <person name="Gujja S."/>
            <person name="Heilman E.R."/>
            <person name="Heiman D."/>
            <person name="Hepburn T."/>
            <person name="Howarth C."/>
            <person name="Jen D."/>
            <person name="Larson L."/>
            <person name="Mehta T."/>
            <person name="Neiman D."/>
            <person name="Pearson M."/>
            <person name="Roberts A."/>
            <person name="Saif S."/>
            <person name="Shea T."/>
            <person name="Shenoy N."/>
            <person name="Sisk P."/>
            <person name="Stolte C."/>
            <person name="Sykes S."/>
            <person name="Walk T."/>
            <person name="White J."/>
            <person name="Yandava C."/>
            <person name="Haas B."/>
            <person name="Nusbaum C."/>
            <person name="Birren B."/>
        </authorList>
    </citation>
    <scope>NUCLEOTIDE SEQUENCE</scope>
    <source>
        <strain evidence="1">ATCC 64411</strain>
    </source>
</reference>
<dbReference type="OrthoDB" id="3945550at2759"/>
<protein>
    <recommendedName>
        <fullName evidence="2">F-box domain-containing protein</fullName>
    </recommendedName>
</protein>
<dbReference type="Gene3D" id="3.80.10.10">
    <property type="entry name" value="Ribonuclease Inhibitor"/>
    <property type="match status" value="1"/>
</dbReference>
<dbReference type="AlphaFoldDB" id="A0A0H2U9I6"/>
<evidence type="ECO:0000313" key="1">
    <source>
        <dbReference type="EMBL" id="KLU90576.1"/>
    </source>
</evidence>
<dbReference type="VEuPathDB" id="FungiDB:MAPG_10428"/>
<dbReference type="InterPro" id="IPR032675">
    <property type="entry name" value="LRR_dom_sf"/>
</dbReference>
<name>A0A0H2U9I6_MAGP6</name>
<feature type="non-terminal residue" evidence="1">
    <location>
        <position position="635"/>
    </location>
</feature>
<gene>
    <name evidence="1" type="ORF">MAPG_10428</name>
</gene>
<accession>A0A0H2U9I6</accession>
<evidence type="ECO:0008006" key="2">
    <source>
        <dbReference type="Google" id="ProtNLM"/>
    </source>
</evidence>
<dbReference type="EMBL" id="GL876975">
    <property type="protein sequence ID" value="KLU90576.1"/>
    <property type="molecule type" value="Genomic_DNA"/>
</dbReference>
<organism evidence="1">
    <name type="scientific">Magnaporthiopsis poae (strain ATCC 64411 / 73-15)</name>
    <name type="common">Kentucky bluegrass fungus</name>
    <name type="synonym">Magnaporthe poae</name>
    <dbReference type="NCBI Taxonomy" id="644358"/>
    <lineage>
        <taxon>Eukaryota</taxon>
        <taxon>Fungi</taxon>
        <taxon>Dikarya</taxon>
        <taxon>Ascomycota</taxon>
        <taxon>Pezizomycotina</taxon>
        <taxon>Sordariomycetes</taxon>
        <taxon>Sordariomycetidae</taxon>
        <taxon>Magnaporthales</taxon>
        <taxon>Magnaporthaceae</taxon>
        <taxon>Magnaporthiopsis</taxon>
    </lineage>
</organism>